<evidence type="ECO:0000313" key="2">
    <source>
        <dbReference type="EMBL" id="KAI8039075.1"/>
    </source>
</evidence>
<dbReference type="EMBL" id="JAMKOV010000006">
    <property type="protein sequence ID" value="KAI8039075.1"/>
    <property type="molecule type" value="Genomic_DNA"/>
</dbReference>
<name>A0A9P9YLV8_9MUSC</name>
<protein>
    <submittedName>
        <fullName evidence="2">Uncharacterized protein</fullName>
    </submittedName>
</protein>
<dbReference type="AlphaFoldDB" id="A0A9P9YLV8"/>
<evidence type="ECO:0000256" key="1">
    <source>
        <dbReference type="SAM" id="MobiDB-lite"/>
    </source>
</evidence>
<proteinExistence type="predicted"/>
<comment type="caution">
    <text evidence="2">The sequence shown here is derived from an EMBL/GenBank/DDBJ whole genome shotgun (WGS) entry which is preliminary data.</text>
</comment>
<organism evidence="2 3">
    <name type="scientific">Drosophila gunungcola</name>
    <name type="common">fruit fly</name>
    <dbReference type="NCBI Taxonomy" id="103775"/>
    <lineage>
        <taxon>Eukaryota</taxon>
        <taxon>Metazoa</taxon>
        <taxon>Ecdysozoa</taxon>
        <taxon>Arthropoda</taxon>
        <taxon>Hexapoda</taxon>
        <taxon>Insecta</taxon>
        <taxon>Pterygota</taxon>
        <taxon>Neoptera</taxon>
        <taxon>Endopterygota</taxon>
        <taxon>Diptera</taxon>
        <taxon>Brachycera</taxon>
        <taxon>Muscomorpha</taxon>
        <taxon>Ephydroidea</taxon>
        <taxon>Drosophilidae</taxon>
        <taxon>Drosophila</taxon>
        <taxon>Sophophora</taxon>
    </lineage>
</organism>
<sequence>MWRWRCSPAHVDTAPLENGNGNGTENQSGRSRADATLNAIQFLPNPRN</sequence>
<feature type="region of interest" description="Disordered" evidence="1">
    <location>
        <begin position="1"/>
        <end position="48"/>
    </location>
</feature>
<reference evidence="2" key="1">
    <citation type="journal article" date="2023" name="Genome Biol. Evol.">
        <title>Long-read-based Genome Assembly of Drosophila gunungcola Reveals Fewer Chemosensory Genes in Flower-breeding Species.</title>
        <authorList>
            <person name="Negi A."/>
            <person name="Liao B.Y."/>
            <person name="Yeh S.D."/>
        </authorList>
    </citation>
    <scope>NUCLEOTIDE SEQUENCE</scope>
    <source>
        <strain evidence="2">Sukarami</strain>
    </source>
</reference>
<dbReference type="Proteomes" id="UP001059596">
    <property type="component" value="Unassembled WGS sequence"/>
</dbReference>
<gene>
    <name evidence="2" type="ORF">M5D96_007790</name>
</gene>
<keyword evidence="3" id="KW-1185">Reference proteome</keyword>
<evidence type="ECO:0000313" key="3">
    <source>
        <dbReference type="Proteomes" id="UP001059596"/>
    </source>
</evidence>
<accession>A0A9P9YLV8</accession>